<evidence type="ECO:0000313" key="2">
    <source>
        <dbReference type="WBParaSite" id="PSU_v2.g5642.t1"/>
    </source>
</evidence>
<evidence type="ECO:0000313" key="1">
    <source>
        <dbReference type="Proteomes" id="UP000887577"/>
    </source>
</evidence>
<dbReference type="AlphaFoldDB" id="A0A914YZW5"/>
<keyword evidence="1" id="KW-1185">Reference proteome</keyword>
<name>A0A914YZW5_9BILA</name>
<reference evidence="2" key="1">
    <citation type="submission" date="2022-11" db="UniProtKB">
        <authorList>
            <consortium name="WormBaseParasite"/>
        </authorList>
    </citation>
    <scope>IDENTIFICATION</scope>
</reference>
<dbReference type="Proteomes" id="UP000887577">
    <property type="component" value="Unplaced"/>
</dbReference>
<sequence>MRKKLTSRYKCYGVPLKELGIELKKENEQNDQILNCLTMKQLDMEQHIVNFGNHPHQKSLKIQNDLNITIKASGHPNLSWLENIEESLKVSEQKSNKSSRTIIGDQIKLLHVTVAFVMKAIKCPPTSEQYLLNLRDACIGIAKVYKALDEAGEKIEFMKEKDKGKLVALMEWYRYEFPDYDDSDETPSCIKMDSIINSIKHAFNFKIINRGGEKQLVSKAPNTNINLSHIIKTYTFLNPTIQNEMKKLFGEMKNGKLPKPKCYKIQQKIILSILVFNMQRMECVRFLLYKEFLQPINDWKDSHGIIVVQFREHKNAKHTGDNYIAFPVYAYNVMKQLRNIYQPEHQYVFAPYGHGPNKKPAEQIQNGQQMLKSIKRDYANFDGELEIALNGMHQIRKIATISGASTVPKPNEDFAAIANHTVATAKKSYFQIENEEAKKEAYIASYEIFLNAAGVKNIKALITGNIKDLD</sequence>
<accession>A0A914YZW5</accession>
<organism evidence="1 2">
    <name type="scientific">Panagrolaimus superbus</name>
    <dbReference type="NCBI Taxonomy" id="310955"/>
    <lineage>
        <taxon>Eukaryota</taxon>
        <taxon>Metazoa</taxon>
        <taxon>Ecdysozoa</taxon>
        <taxon>Nematoda</taxon>
        <taxon>Chromadorea</taxon>
        <taxon>Rhabditida</taxon>
        <taxon>Tylenchina</taxon>
        <taxon>Panagrolaimomorpha</taxon>
        <taxon>Panagrolaimoidea</taxon>
        <taxon>Panagrolaimidae</taxon>
        <taxon>Panagrolaimus</taxon>
    </lineage>
</organism>
<proteinExistence type="predicted"/>
<dbReference type="WBParaSite" id="PSU_v2.g5642.t1">
    <property type="protein sequence ID" value="PSU_v2.g5642.t1"/>
    <property type="gene ID" value="PSU_v2.g5642"/>
</dbReference>
<protein>
    <submittedName>
        <fullName evidence="2">Uncharacterized protein</fullName>
    </submittedName>
</protein>